<dbReference type="InterPro" id="IPR001865">
    <property type="entry name" value="Ribosomal_uS2"/>
</dbReference>
<gene>
    <name evidence="6" type="ORF">PFL1_05753</name>
</gene>
<evidence type="ECO:0000256" key="2">
    <source>
        <dbReference type="ARBA" id="ARBA00022980"/>
    </source>
</evidence>
<comment type="similarity">
    <text evidence="1 4">Belongs to the universal ribosomal protein uS2 family.</text>
</comment>
<dbReference type="GO" id="GO:0003735">
    <property type="term" value="F:structural constituent of ribosome"/>
    <property type="evidence" value="ECO:0007669"/>
    <property type="project" value="InterPro"/>
</dbReference>
<dbReference type="InterPro" id="IPR005706">
    <property type="entry name" value="Ribosomal_uS2_bac/mit/plastid"/>
</dbReference>
<organism evidence="6 7">
    <name type="scientific">Pseudozyma flocculosa PF-1</name>
    <dbReference type="NCBI Taxonomy" id="1277687"/>
    <lineage>
        <taxon>Eukaryota</taxon>
        <taxon>Fungi</taxon>
        <taxon>Dikarya</taxon>
        <taxon>Basidiomycota</taxon>
        <taxon>Ustilaginomycotina</taxon>
        <taxon>Ustilaginomycetes</taxon>
        <taxon>Ustilaginales</taxon>
        <taxon>Ustilaginaceae</taxon>
        <taxon>Pseudozyma</taxon>
    </lineage>
</organism>
<evidence type="ECO:0008006" key="8">
    <source>
        <dbReference type="Google" id="ProtNLM"/>
    </source>
</evidence>
<dbReference type="InterPro" id="IPR023591">
    <property type="entry name" value="Ribosomal_uS2_flav_dom_sf"/>
</dbReference>
<dbReference type="PANTHER" id="PTHR12534">
    <property type="entry name" value="30S RIBOSOMAL PROTEIN S2 PROKARYOTIC AND ORGANELLAR"/>
    <property type="match status" value="1"/>
</dbReference>
<dbReference type="PANTHER" id="PTHR12534:SF0">
    <property type="entry name" value="SMALL RIBOSOMAL SUBUNIT PROTEIN US2M"/>
    <property type="match status" value="1"/>
</dbReference>
<dbReference type="HOGENOM" id="CLU_040318_4_0_1"/>
<feature type="compositionally biased region" description="Low complexity" evidence="5">
    <location>
        <begin position="47"/>
        <end position="66"/>
    </location>
</feature>
<evidence type="ECO:0000256" key="5">
    <source>
        <dbReference type="SAM" id="MobiDB-lite"/>
    </source>
</evidence>
<dbReference type="SUPFAM" id="SSF52313">
    <property type="entry name" value="Ribosomal protein S2"/>
    <property type="match status" value="1"/>
</dbReference>
<dbReference type="InterPro" id="IPR018130">
    <property type="entry name" value="Ribosomal_uS2_CS"/>
</dbReference>
<dbReference type="FunFam" id="3.40.50.10490:FF:000050">
    <property type="entry name" value="Related to MRP4-mitochondrial ribosomal protein, small subunit"/>
    <property type="match status" value="1"/>
</dbReference>
<dbReference type="HAMAP" id="MF_00291_B">
    <property type="entry name" value="Ribosomal_uS2_B"/>
    <property type="match status" value="1"/>
</dbReference>
<dbReference type="eggNOG" id="KOG0832">
    <property type="taxonomic scope" value="Eukaryota"/>
</dbReference>
<dbReference type="GeneID" id="19319838"/>
<keyword evidence="2 4" id="KW-0689">Ribosomal protein</keyword>
<dbReference type="Proteomes" id="UP000053664">
    <property type="component" value="Unassembled WGS sequence"/>
</dbReference>
<accession>A0A061H4A7</accession>
<evidence type="ECO:0000256" key="3">
    <source>
        <dbReference type="ARBA" id="ARBA00023274"/>
    </source>
</evidence>
<dbReference type="GO" id="GO:0005763">
    <property type="term" value="C:mitochondrial small ribosomal subunit"/>
    <property type="evidence" value="ECO:0007669"/>
    <property type="project" value="TreeGrafter"/>
</dbReference>
<dbReference type="OrthoDB" id="2320368at2759"/>
<protein>
    <recommendedName>
        <fullName evidence="8">Ribosomal protein S2</fullName>
    </recommendedName>
</protein>
<feature type="compositionally biased region" description="Basic and acidic residues" evidence="5">
    <location>
        <begin position="398"/>
        <end position="417"/>
    </location>
</feature>
<evidence type="ECO:0000256" key="4">
    <source>
        <dbReference type="RuleBase" id="RU003631"/>
    </source>
</evidence>
<evidence type="ECO:0000313" key="7">
    <source>
        <dbReference type="Proteomes" id="UP000053664"/>
    </source>
</evidence>
<dbReference type="CDD" id="cd01425">
    <property type="entry name" value="RPS2"/>
    <property type="match status" value="1"/>
</dbReference>
<dbReference type="GO" id="GO:0006412">
    <property type="term" value="P:translation"/>
    <property type="evidence" value="ECO:0007669"/>
    <property type="project" value="InterPro"/>
</dbReference>
<feature type="region of interest" description="Disordered" evidence="5">
    <location>
        <begin position="380"/>
        <end position="424"/>
    </location>
</feature>
<dbReference type="AlphaFoldDB" id="A0A061H4A7"/>
<evidence type="ECO:0000256" key="1">
    <source>
        <dbReference type="ARBA" id="ARBA00006242"/>
    </source>
</evidence>
<feature type="region of interest" description="Disordered" evidence="5">
    <location>
        <begin position="1"/>
        <end position="71"/>
    </location>
</feature>
<dbReference type="EMBL" id="KE361643">
    <property type="protein sequence ID" value="EPQ26775.1"/>
    <property type="molecule type" value="Genomic_DNA"/>
</dbReference>
<dbReference type="PRINTS" id="PR00395">
    <property type="entry name" value="RIBOSOMALS2"/>
</dbReference>
<sequence length="424" mass="45015">MASPVATTSRAVLGSGLRASRQRSSDAGRLFTTSTPNRNDSLWTITPSSSSSSSSAGAAAASSAAAAPPPPPAVDLKAAFAAARAAPASAQDGASPASPAPAPSHIEVDPKLAQAERRRMSRTMMDQLATLGSTQTRASSFRPHKMRLNPVTAQELTLNHLVASTAQMGHSLSSLKAANQPFIYGTRHDVAIFDLERATLPALRRAAHVVREVAERDGVILFVGTRPGQQASVLQACKRLGSNGFHVTAERWMPGVITNAPKLLAPAILASMGDADEATASIGSNKLATQHYQPDVLVILNPIENAFAIREATQANIPTIAITDSDVDPRSVTYAIPANDDSLRTVELVVGVLSKAGEEGIRSRKKKLDQAEKVARRMARRLNNARGPAGEESTNFDPRTRRASMADELKRYRKQLDDNEEAAA</sequence>
<name>A0A061H4A7_9BASI</name>
<evidence type="ECO:0000313" key="6">
    <source>
        <dbReference type="EMBL" id="EPQ26775.1"/>
    </source>
</evidence>
<feature type="region of interest" description="Disordered" evidence="5">
    <location>
        <begin position="87"/>
        <end position="107"/>
    </location>
</feature>
<reference evidence="6 7" key="1">
    <citation type="journal article" date="2013" name="Plant Cell">
        <title>The transition from a phytopathogenic smut ancestor to an anamorphic biocontrol agent deciphered by comparative whole-genome analysis.</title>
        <authorList>
            <person name="Lefebvre F."/>
            <person name="Joly D.L."/>
            <person name="Labbe C."/>
            <person name="Teichmann B."/>
            <person name="Linning R."/>
            <person name="Belzile F."/>
            <person name="Bakkeren G."/>
            <person name="Belanger R.R."/>
        </authorList>
    </citation>
    <scope>NUCLEOTIDE SEQUENCE [LARGE SCALE GENOMIC DNA]</scope>
    <source>
        <strain evidence="6 7">PF-1</strain>
    </source>
</reference>
<keyword evidence="3 4" id="KW-0687">Ribonucleoprotein</keyword>
<feature type="compositionally biased region" description="Polar residues" evidence="5">
    <location>
        <begin position="31"/>
        <end position="46"/>
    </location>
</feature>
<dbReference type="KEGG" id="pfp:PFL1_05753"/>
<proteinExistence type="inferred from homology"/>
<dbReference type="PROSITE" id="PS00963">
    <property type="entry name" value="RIBOSOMAL_S2_2"/>
    <property type="match status" value="1"/>
</dbReference>
<dbReference type="RefSeq" id="XP_007881478.1">
    <property type="nucleotide sequence ID" value="XM_007883287.1"/>
</dbReference>
<dbReference type="Pfam" id="PF00318">
    <property type="entry name" value="Ribosomal_S2"/>
    <property type="match status" value="1"/>
</dbReference>
<dbReference type="Gene3D" id="3.40.50.10490">
    <property type="entry name" value="Glucose-6-phosphate isomerase like protein, domain 1"/>
    <property type="match status" value="1"/>
</dbReference>
<feature type="compositionally biased region" description="Low complexity" evidence="5">
    <location>
        <begin position="87"/>
        <end position="97"/>
    </location>
</feature>
<feature type="compositionally biased region" description="Polar residues" evidence="5">
    <location>
        <begin position="1"/>
        <end position="10"/>
    </location>
</feature>